<comment type="caution">
    <text evidence="7">The sequence shown here is derived from an EMBL/GenBank/DDBJ whole genome shotgun (WGS) entry which is preliminary data.</text>
</comment>
<keyword evidence="3" id="KW-0238">DNA-binding</keyword>
<evidence type="ECO:0000256" key="3">
    <source>
        <dbReference type="ARBA" id="ARBA00023125"/>
    </source>
</evidence>
<dbReference type="Gene3D" id="1.10.10.10">
    <property type="entry name" value="Winged helix-like DNA-binding domain superfamily/Winged helix DNA-binding domain"/>
    <property type="match status" value="1"/>
</dbReference>
<dbReference type="Pfam" id="PF00126">
    <property type="entry name" value="HTH_1"/>
    <property type="match status" value="1"/>
</dbReference>
<feature type="domain" description="HTH lysR-type" evidence="6">
    <location>
        <begin position="25"/>
        <end position="83"/>
    </location>
</feature>
<accession>A0ABT0BAR1</accession>
<gene>
    <name evidence="7" type="ORF">MTR62_05475</name>
</gene>
<dbReference type="PANTHER" id="PTHR30537">
    <property type="entry name" value="HTH-TYPE TRANSCRIPTIONAL REGULATOR"/>
    <property type="match status" value="1"/>
</dbReference>
<evidence type="ECO:0000256" key="2">
    <source>
        <dbReference type="ARBA" id="ARBA00023015"/>
    </source>
</evidence>
<dbReference type="RefSeq" id="WP_244017783.1">
    <property type="nucleotide sequence ID" value="NZ_JALHLF010000012.1"/>
</dbReference>
<comment type="similarity">
    <text evidence="1">Belongs to the LysR transcriptional regulatory family.</text>
</comment>
<proteinExistence type="inferred from homology"/>
<keyword evidence="4" id="KW-0804">Transcription</keyword>
<evidence type="ECO:0000259" key="6">
    <source>
        <dbReference type="PROSITE" id="PS50931"/>
    </source>
</evidence>
<organism evidence="7 8">
    <name type="scientific">Novosphingobium organovorum</name>
    <dbReference type="NCBI Taxonomy" id="2930092"/>
    <lineage>
        <taxon>Bacteria</taxon>
        <taxon>Pseudomonadati</taxon>
        <taxon>Pseudomonadota</taxon>
        <taxon>Alphaproteobacteria</taxon>
        <taxon>Sphingomonadales</taxon>
        <taxon>Sphingomonadaceae</taxon>
        <taxon>Novosphingobium</taxon>
    </lineage>
</organism>
<keyword evidence="2" id="KW-0805">Transcription regulation</keyword>
<protein>
    <submittedName>
        <fullName evidence="7">LysR substrate-binding domain-containing protein</fullName>
    </submittedName>
</protein>
<feature type="region of interest" description="Disordered" evidence="5">
    <location>
        <begin position="1"/>
        <end position="20"/>
    </location>
</feature>
<dbReference type="InterPro" id="IPR005119">
    <property type="entry name" value="LysR_subst-bd"/>
</dbReference>
<dbReference type="Pfam" id="PF03466">
    <property type="entry name" value="LysR_substrate"/>
    <property type="match status" value="1"/>
</dbReference>
<keyword evidence="8" id="KW-1185">Reference proteome</keyword>
<dbReference type="InterPro" id="IPR036388">
    <property type="entry name" value="WH-like_DNA-bd_sf"/>
</dbReference>
<dbReference type="EMBL" id="JALHLF010000012">
    <property type="protein sequence ID" value="MCJ2182151.1"/>
    <property type="molecule type" value="Genomic_DNA"/>
</dbReference>
<dbReference type="InterPro" id="IPR036390">
    <property type="entry name" value="WH_DNA-bd_sf"/>
</dbReference>
<name>A0ABT0BAR1_9SPHN</name>
<evidence type="ECO:0000256" key="4">
    <source>
        <dbReference type="ARBA" id="ARBA00023163"/>
    </source>
</evidence>
<sequence length="326" mass="35825">MSVALRKSENMTTSGLRPEQRAALPPFHTLRAFEAIVTCGGIRRAAEALSVDHAAVSRHLRALEEWTGVPLIDRAPGAGRRLTEDGEKFYAALAEALGQIADASLALLNQGDDSQLTLICAPGIASAWLTRRIAEFTVSKPEVELELQPLELSPDPSLHSIDAFLQYVPDNRVSEPDPAMRMIEVARPPILPVVSPAFLAEHGAPDGPVGLLDYPLVHEANESQWQRWFAAHGIEAGGRLAGPKFWHNHLTMEAARRGQGVALANALIASDDLNEGHLVALDGWPPVYLGGYQFSTRRNRWREKTITAFRRWLEAAVAQEPLLRER</sequence>
<evidence type="ECO:0000313" key="7">
    <source>
        <dbReference type="EMBL" id="MCJ2182151.1"/>
    </source>
</evidence>
<evidence type="ECO:0000256" key="5">
    <source>
        <dbReference type="SAM" id="MobiDB-lite"/>
    </source>
</evidence>
<dbReference type="InterPro" id="IPR000847">
    <property type="entry name" value="LysR_HTH_N"/>
</dbReference>
<dbReference type="SUPFAM" id="SSF46785">
    <property type="entry name" value="Winged helix' DNA-binding domain"/>
    <property type="match status" value="1"/>
</dbReference>
<dbReference type="Gene3D" id="3.40.190.10">
    <property type="entry name" value="Periplasmic binding protein-like II"/>
    <property type="match status" value="2"/>
</dbReference>
<dbReference type="InterPro" id="IPR058163">
    <property type="entry name" value="LysR-type_TF_proteobact-type"/>
</dbReference>
<dbReference type="SUPFAM" id="SSF53850">
    <property type="entry name" value="Periplasmic binding protein-like II"/>
    <property type="match status" value="1"/>
</dbReference>
<dbReference type="PROSITE" id="PS50931">
    <property type="entry name" value="HTH_LYSR"/>
    <property type="match status" value="1"/>
</dbReference>
<dbReference type="PANTHER" id="PTHR30537:SF74">
    <property type="entry name" value="HTH-TYPE TRANSCRIPTIONAL REGULATOR TRPI"/>
    <property type="match status" value="1"/>
</dbReference>
<dbReference type="Proteomes" id="UP001162881">
    <property type="component" value="Unassembled WGS sequence"/>
</dbReference>
<evidence type="ECO:0000256" key="1">
    <source>
        <dbReference type="ARBA" id="ARBA00009437"/>
    </source>
</evidence>
<evidence type="ECO:0000313" key="8">
    <source>
        <dbReference type="Proteomes" id="UP001162881"/>
    </source>
</evidence>
<reference evidence="7" key="1">
    <citation type="submission" date="2022-03" db="EMBL/GenBank/DDBJ databases">
        <title>Identification of a novel bacterium isolated from mangrove sediments.</title>
        <authorList>
            <person name="Pan X."/>
        </authorList>
    </citation>
    <scope>NUCLEOTIDE SEQUENCE</scope>
    <source>
        <strain evidence="7">B1949</strain>
    </source>
</reference>